<comment type="caution">
    <text evidence="2">The sequence shown here is derived from an EMBL/GenBank/DDBJ whole genome shotgun (WGS) entry which is preliminary data.</text>
</comment>
<dbReference type="AlphaFoldDB" id="A0A8J2LX77"/>
<proteinExistence type="predicted"/>
<accession>A0A8J2LX77</accession>
<dbReference type="EMBL" id="CAJVCH010553681">
    <property type="protein sequence ID" value="CAG7829986.1"/>
    <property type="molecule type" value="Genomic_DNA"/>
</dbReference>
<dbReference type="Proteomes" id="UP000708208">
    <property type="component" value="Unassembled WGS sequence"/>
</dbReference>
<keyword evidence="3" id="KW-1185">Reference proteome</keyword>
<organism evidence="2 3">
    <name type="scientific">Allacma fusca</name>
    <dbReference type="NCBI Taxonomy" id="39272"/>
    <lineage>
        <taxon>Eukaryota</taxon>
        <taxon>Metazoa</taxon>
        <taxon>Ecdysozoa</taxon>
        <taxon>Arthropoda</taxon>
        <taxon>Hexapoda</taxon>
        <taxon>Collembola</taxon>
        <taxon>Symphypleona</taxon>
        <taxon>Sminthuridae</taxon>
        <taxon>Allacma</taxon>
    </lineage>
</organism>
<protein>
    <submittedName>
        <fullName evidence="2">Uncharacterized protein</fullName>
    </submittedName>
</protein>
<keyword evidence="1" id="KW-0732">Signal</keyword>
<sequence>MNLVIRLLFSFAISLLMTKDPIAILGMPTEQSMLPGPSLTSRSLCAHEADFRGNCIQNRSRTTRKLEASTMNILLSQKKGKIPIRRRIAARQFGDASNCVFGTDFGGNCLTPRNRSNPNIKIRNRDKFLLPLNDTIIVGRRPDERTLIGFNPFETPSNCTLGTDSRGNCLTARKRNIPNVMLNLMKILYYAVL</sequence>
<evidence type="ECO:0000313" key="2">
    <source>
        <dbReference type="EMBL" id="CAG7829986.1"/>
    </source>
</evidence>
<feature type="signal peptide" evidence="1">
    <location>
        <begin position="1"/>
        <end position="18"/>
    </location>
</feature>
<name>A0A8J2LX77_9HEXA</name>
<evidence type="ECO:0000256" key="1">
    <source>
        <dbReference type="SAM" id="SignalP"/>
    </source>
</evidence>
<feature type="chain" id="PRO_5035228728" evidence="1">
    <location>
        <begin position="19"/>
        <end position="193"/>
    </location>
</feature>
<reference evidence="2" key="1">
    <citation type="submission" date="2021-06" db="EMBL/GenBank/DDBJ databases">
        <authorList>
            <person name="Hodson N. C."/>
            <person name="Mongue J. A."/>
            <person name="Jaron S. K."/>
        </authorList>
    </citation>
    <scope>NUCLEOTIDE SEQUENCE</scope>
</reference>
<evidence type="ECO:0000313" key="3">
    <source>
        <dbReference type="Proteomes" id="UP000708208"/>
    </source>
</evidence>
<gene>
    <name evidence="2" type="ORF">AFUS01_LOCUS39815</name>
</gene>